<evidence type="ECO:0000313" key="2">
    <source>
        <dbReference type="EMBL" id="SFV70861.1"/>
    </source>
</evidence>
<dbReference type="Pfam" id="PF01882">
    <property type="entry name" value="DUF58"/>
    <property type="match status" value="1"/>
</dbReference>
<evidence type="ECO:0000259" key="1">
    <source>
        <dbReference type="Pfam" id="PF01882"/>
    </source>
</evidence>
<proteinExistence type="predicted"/>
<dbReference type="EMBL" id="FPHM01000175">
    <property type="protein sequence ID" value="SFV70861.1"/>
    <property type="molecule type" value="Genomic_DNA"/>
</dbReference>
<feature type="domain" description="DUF58" evidence="1">
    <location>
        <begin position="6"/>
        <end position="141"/>
    </location>
</feature>
<organism evidence="2">
    <name type="scientific">hydrothermal vent metagenome</name>
    <dbReference type="NCBI Taxonomy" id="652676"/>
    <lineage>
        <taxon>unclassified sequences</taxon>
        <taxon>metagenomes</taxon>
        <taxon>ecological metagenomes</taxon>
    </lineage>
</organism>
<dbReference type="InterPro" id="IPR002881">
    <property type="entry name" value="DUF58"/>
</dbReference>
<dbReference type="PANTHER" id="PTHR33608:SF6">
    <property type="entry name" value="BLL2464 PROTEIN"/>
    <property type="match status" value="1"/>
</dbReference>
<dbReference type="PANTHER" id="PTHR33608">
    <property type="entry name" value="BLL2464 PROTEIN"/>
    <property type="match status" value="1"/>
</dbReference>
<dbReference type="AlphaFoldDB" id="A0A1W1CZ11"/>
<name>A0A1W1CZ11_9ZZZZ</name>
<protein>
    <recommendedName>
        <fullName evidence="1">DUF58 domain-containing protein</fullName>
    </recommendedName>
</protein>
<gene>
    <name evidence="2" type="ORF">MNB_SV-13-1695</name>
</gene>
<sequence>MYFAKGNAKQKKLSEVAMILGYLVEYNSDLFTGIAYTQTQTLYTPASKQRYAIESFAQSLYDAPLLHSKLSFSLAIQDLFVRLSKPSLLFILGDFMEEIDLSLLAQKHKIIAIIIREREEEFPKYLGEKNLKNPENKEVIQSYFGKKSMQYYLNKLQSHEGKRQKHFQKYGIKSIKIFCDEDIVQKLIQGLKQ</sequence>
<accession>A0A1W1CZ11</accession>
<reference evidence="2" key="1">
    <citation type="submission" date="2016-10" db="EMBL/GenBank/DDBJ databases">
        <authorList>
            <person name="de Groot N.N."/>
        </authorList>
    </citation>
    <scope>NUCLEOTIDE SEQUENCE</scope>
</reference>